<dbReference type="GO" id="GO:0080120">
    <property type="term" value="P:CAAX-box protein maturation"/>
    <property type="evidence" value="ECO:0007669"/>
    <property type="project" value="UniProtKB-ARBA"/>
</dbReference>
<dbReference type="PANTHER" id="PTHR43592:SF15">
    <property type="entry name" value="CAAX AMINO TERMINAL PROTEASE FAMILY PROTEIN"/>
    <property type="match status" value="1"/>
</dbReference>
<dbReference type="Pfam" id="PF02517">
    <property type="entry name" value="Rce1-like"/>
    <property type="match status" value="1"/>
</dbReference>
<name>A0A3D9H9B1_9FLAO</name>
<dbReference type="InterPro" id="IPR003675">
    <property type="entry name" value="Rce1/LyrA-like_dom"/>
</dbReference>
<feature type="transmembrane region" description="Helical" evidence="1">
    <location>
        <begin position="7"/>
        <end position="28"/>
    </location>
</feature>
<keyword evidence="4" id="KW-1185">Reference proteome</keyword>
<dbReference type="EMBL" id="QRDX01000007">
    <property type="protein sequence ID" value="RED46074.1"/>
    <property type="molecule type" value="Genomic_DNA"/>
</dbReference>
<proteinExistence type="predicted"/>
<comment type="caution">
    <text evidence="3">The sequence shown here is derived from an EMBL/GenBank/DDBJ whole genome shotgun (WGS) entry which is preliminary data.</text>
</comment>
<evidence type="ECO:0000313" key="4">
    <source>
        <dbReference type="Proteomes" id="UP000256629"/>
    </source>
</evidence>
<feature type="domain" description="CAAX prenyl protease 2/Lysostaphin resistance protein A-like" evidence="2">
    <location>
        <begin position="128"/>
        <end position="215"/>
    </location>
</feature>
<organism evidence="3 4">
    <name type="scientific">Seonamhaeicola aphaedonensis</name>
    <dbReference type="NCBI Taxonomy" id="1461338"/>
    <lineage>
        <taxon>Bacteria</taxon>
        <taxon>Pseudomonadati</taxon>
        <taxon>Bacteroidota</taxon>
        <taxon>Flavobacteriia</taxon>
        <taxon>Flavobacteriales</taxon>
        <taxon>Flavobacteriaceae</taxon>
    </lineage>
</organism>
<protein>
    <submittedName>
        <fullName evidence="3">CAAX prenyl protease-like protein</fullName>
    </submittedName>
</protein>
<reference evidence="3 4" key="1">
    <citation type="submission" date="2018-07" db="EMBL/GenBank/DDBJ databases">
        <title>Genomic Encyclopedia of Type Strains, Phase III (KMG-III): the genomes of soil and plant-associated and newly described type strains.</title>
        <authorList>
            <person name="Whitman W."/>
        </authorList>
    </citation>
    <scope>NUCLEOTIDE SEQUENCE [LARGE SCALE GENOMIC DNA]</scope>
    <source>
        <strain evidence="3 4">CECT 8487</strain>
    </source>
</reference>
<evidence type="ECO:0000256" key="1">
    <source>
        <dbReference type="SAM" id="Phobius"/>
    </source>
</evidence>
<dbReference type="GO" id="GO:0006508">
    <property type="term" value="P:proteolysis"/>
    <property type="evidence" value="ECO:0007669"/>
    <property type="project" value="UniProtKB-KW"/>
</dbReference>
<feature type="transmembrane region" description="Helical" evidence="1">
    <location>
        <begin position="44"/>
        <end position="62"/>
    </location>
</feature>
<feature type="transmembrane region" description="Helical" evidence="1">
    <location>
        <begin position="238"/>
        <end position="255"/>
    </location>
</feature>
<evidence type="ECO:0000313" key="3">
    <source>
        <dbReference type="EMBL" id="RED46074.1"/>
    </source>
</evidence>
<gene>
    <name evidence="3" type="ORF">DFQ02_107224</name>
</gene>
<keyword evidence="1" id="KW-1133">Transmembrane helix</keyword>
<feature type="transmembrane region" description="Helical" evidence="1">
    <location>
        <begin position="205"/>
        <end position="223"/>
    </location>
</feature>
<feature type="transmembrane region" description="Helical" evidence="1">
    <location>
        <begin position="128"/>
        <end position="147"/>
    </location>
</feature>
<dbReference type="GO" id="GO:0004175">
    <property type="term" value="F:endopeptidase activity"/>
    <property type="evidence" value="ECO:0007669"/>
    <property type="project" value="UniProtKB-ARBA"/>
</dbReference>
<keyword evidence="3" id="KW-0378">Hydrolase</keyword>
<evidence type="ECO:0000259" key="2">
    <source>
        <dbReference type="Pfam" id="PF02517"/>
    </source>
</evidence>
<feature type="transmembrane region" description="Helical" evidence="1">
    <location>
        <begin position="183"/>
        <end position="198"/>
    </location>
</feature>
<feature type="transmembrane region" description="Helical" evidence="1">
    <location>
        <begin position="159"/>
        <end position="177"/>
    </location>
</feature>
<accession>A0A3D9H9B1</accession>
<dbReference type="Proteomes" id="UP000256629">
    <property type="component" value="Unassembled WGS sequence"/>
</dbReference>
<keyword evidence="1" id="KW-0812">Transmembrane</keyword>
<keyword evidence="1" id="KW-0472">Membrane</keyword>
<dbReference type="AlphaFoldDB" id="A0A3D9H9B1"/>
<dbReference type="PANTHER" id="PTHR43592">
    <property type="entry name" value="CAAX AMINO TERMINAL PROTEASE"/>
    <property type="match status" value="1"/>
</dbReference>
<sequence>MNFLKAFLLTIFLTVVYYIPQSILVLLYKHSNLNVNLFNPNFELVWSLSSIIAYFLVFHFFWKPKPDYSTILEIKGLNLDLIPYLILVVIGYGFVGQPFWDCNRLIEYYQNSNIEPYTGGLRKLNLQYAYSLIRALVIAPILEEVFFRKFLFLKLLEKYKLFVAIIISSICFSAIHFETPNNLIPSLIFGVISCLIFFKTKNISYSILLHFLNNLCITLFNMFGESYFNWLDNLKFNFVYWTLFVLGILTIILGMKKITTTNKVKK</sequence>
<feature type="transmembrane region" description="Helical" evidence="1">
    <location>
        <begin position="82"/>
        <end position="100"/>
    </location>
</feature>
<keyword evidence="3" id="KW-0645">Protease</keyword>